<evidence type="ECO:0000256" key="4">
    <source>
        <dbReference type="ARBA" id="ARBA00022989"/>
    </source>
</evidence>
<dbReference type="Gene3D" id="1.20.1560.10">
    <property type="entry name" value="ABC transporter type 1, transmembrane domain"/>
    <property type="match status" value="1"/>
</dbReference>
<dbReference type="GO" id="GO:0006879">
    <property type="term" value="P:intracellular iron ion homeostasis"/>
    <property type="evidence" value="ECO:0007669"/>
    <property type="project" value="TreeGrafter"/>
</dbReference>
<organism evidence="7 8">
    <name type="scientific">Hyalella azteca</name>
    <name type="common">Amphipod</name>
    <dbReference type="NCBI Taxonomy" id="294128"/>
    <lineage>
        <taxon>Eukaryota</taxon>
        <taxon>Metazoa</taxon>
        <taxon>Ecdysozoa</taxon>
        <taxon>Arthropoda</taxon>
        <taxon>Crustacea</taxon>
        <taxon>Multicrustacea</taxon>
        <taxon>Malacostraca</taxon>
        <taxon>Eumalacostraca</taxon>
        <taxon>Peracarida</taxon>
        <taxon>Amphipoda</taxon>
        <taxon>Senticaudata</taxon>
        <taxon>Talitrida</taxon>
        <taxon>Talitroidea</taxon>
        <taxon>Hyalellidae</taxon>
        <taxon>Hyalella</taxon>
    </lineage>
</organism>
<reference evidence="8" key="1">
    <citation type="submission" date="2025-08" db="UniProtKB">
        <authorList>
            <consortium name="RefSeq"/>
        </authorList>
    </citation>
    <scope>IDENTIFICATION</scope>
    <source>
        <tissue evidence="8">Whole organism</tissue>
    </source>
</reference>
<dbReference type="InterPro" id="IPR039421">
    <property type="entry name" value="Type_1_exporter"/>
</dbReference>
<keyword evidence="2" id="KW-0813">Transport</keyword>
<name>A0A8B7NKM0_HYAAZ</name>
<accession>A0A8B7NKM0</accession>
<evidence type="ECO:0000313" key="7">
    <source>
        <dbReference type="Proteomes" id="UP000694843"/>
    </source>
</evidence>
<evidence type="ECO:0000259" key="6">
    <source>
        <dbReference type="PROSITE" id="PS50929"/>
    </source>
</evidence>
<dbReference type="SUPFAM" id="SSF90123">
    <property type="entry name" value="ABC transporter transmembrane region"/>
    <property type="match status" value="1"/>
</dbReference>
<keyword evidence="3" id="KW-0812">Transmembrane</keyword>
<feature type="non-terminal residue" evidence="8">
    <location>
        <position position="138"/>
    </location>
</feature>
<dbReference type="Pfam" id="PF00664">
    <property type="entry name" value="ABC_membrane"/>
    <property type="match status" value="1"/>
</dbReference>
<dbReference type="PROSITE" id="PS50929">
    <property type="entry name" value="ABC_TM1F"/>
    <property type="match status" value="1"/>
</dbReference>
<comment type="subcellular location">
    <subcellularLocation>
        <location evidence="1">Membrane</location>
        <topology evidence="1">Multi-pass membrane protein</topology>
    </subcellularLocation>
</comment>
<dbReference type="InterPro" id="IPR036640">
    <property type="entry name" value="ABC1_TM_sf"/>
</dbReference>
<feature type="domain" description="ABC transmembrane type-1" evidence="6">
    <location>
        <begin position="1"/>
        <end position="113"/>
    </location>
</feature>
<dbReference type="Proteomes" id="UP000694843">
    <property type="component" value="Unplaced"/>
</dbReference>
<dbReference type="RefSeq" id="XP_018013831.1">
    <property type="nucleotide sequence ID" value="XM_018158342.1"/>
</dbReference>
<dbReference type="PANTHER" id="PTHR24221">
    <property type="entry name" value="ATP-BINDING CASSETTE SUB-FAMILY B"/>
    <property type="match status" value="1"/>
</dbReference>
<proteinExistence type="predicted"/>
<dbReference type="GO" id="GO:0005743">
    <property type="term" value="C:mitochondrial inner membrane"/>
    <property type="evidence" value="ECO:0007669"/>
    <property type="project" value="TreeGrafter"/>
</dbReference>
<evidence type="ECO:0000256" key="2">
    <source>
        <dbReference type="ARBA" id="ARBA00022448"/>
    </source>
</evidence>
<dbReference type="GO" id="GO:0005524">
    <property type="term" value="F:ATP binding"/>
    <property type="evidence" value="ECO:0007669"/>
    <property type="project" value="InterPro"/>
</dbReference>
<gene>
    <name evidence="8" type="primary">LOC108670852</name>
</gene>
<keyword evidence="5" id="KW-0472">Membrane</keyword>
<dbReference type="OrthoDB" id="6500128at2759"/>
<dbReference type="PANTHER" id="PTHR24221:SF402">
    <property type="entry name" value="IRON-SULFUR CLUSTERS TRANSPORTER ABCB7, MITOCHONDRIAL"/>
    <property type="match status" value="1"/>
</dbReference>
<dbReference type="KEGG" id="hazt:108670852"/>
<dbReference type="OMA" id="IMMLAAQ"/>
<sequence>MYALVSVASIGSYAAFTLSVTQWRTKFRVDMNKAENEASNRAIDSLINYETVKYFSNEMYEAERYDHYGRRYEKASLKTATSLALLNWGQNVIFSAGLTAIMMLAAQDITAGECRHDAGCPGHHSCAIMMLAAQDITA</sequence>
<protein>
    <submittedName>
        <fullName evidence="8">Iron-sulfur clusters transporter ABCB7, mitochondrial-like</fullName>
    </submittedName>
</protein>
<evidence type="ECO:0000256" key="1">
    <source>
        <dbReference type="ARBA" id="ARBA00004141"/>
    </source>
</evidence>
<evidence type="ECO:0000256" key="5">
    <source>
        <dbReference type="ARBA" id="ARBA00023136"/>
    </source>
</evidence>
<dbReference type="InterPro" id="IPR011527">
    <property type="entry name" value="ABC1_TM_dom"/>
</dbReference>
<evidence type="ECO:0000256" key="3">
    <source>
        <dbReference type="ARBA" id="ARBA00022692"/>
    </source>
</evidence>
<evidence type="ECO:0000313" key="8">
    <source>
        <dbReference type="RefSeq" id="XP_018013831.1"/>
    </source>
</evidence>
<dbReference type="AlphaFoldDB" id="A0A8B7NKM0"/>
<dbReference type="GeneID" id="108670852"/>
<keyword evidence="4" id="KW-1133">Transmembrane helix</keyword>
<keyword evidence="7" id="KW-1185">Reference proteome</keyword>
<dbReference type="GO" id="GO:0140359">
    <property type="term" value="F:ABC-type transporter activity"/>
    <property type="evidence" value="ECO:0007669"/>
    <property type="project" value="InterPro"/>
</dbReference>